<evidence type="ECO:0000313" key="4">
    <source>
        <dbReference type="EMBL" id="KAJ6227135.1"/>
    </source>
</evidence>
<evidence type="ECO:0000313" key="5">
    <source>
        <dbReference type="Proteomes" id="UP001150062"/>
    </source>
</evidence>
<name>A0ABQ8X4H3_9EUKA</name>
<comment type="caution">
    <text evidence="4">The sequence shown here is derived from an EMBL/GenBank/DDBJ whole genome shotgun (WGS) entry which is preliminary data.</text>
</comment>
<keyword evidence="1" id="KW-0175">Coiled coil</keyword>
<dbReference type="Gene3D" id="2.30.29.30">
    <property type="entry name" value="Pleckstrin-homology domain (PH domain)/Phosphotyrosine-binding domain (PTB)"/>
    <property type="match status" value="1"/>
</dbReference>
<protein>
    <recommendedName>
        <fullName evidence="3">PH domain-containing protein</fullName>
    </recommendedName>
</protein>
<evidence type="ECO:0000256" key="1">
    <source>
        <dbReference type="SAM" id="Coils"/>
    </source>
</evidence>
<dbReference type="EMBL" id="JAOAOG010000337">
    <property type="protein sequence ID" value="KAJ6227135.1"/>
    <property type="molecule type" value="Genomic_DNA"/>
</dbReference>
<dbReference type="InterPro" id="IPR001849">
    <property type="entry name" value="PH_domain"/>
</dbReference>
<dbReference type="Proteomes" id="UP001150062">
    <property type="component" value="Unassembled WGS sequence"/>
</dbReference>
<feature type="region of interest" description="Disordered" evidence="2">
    <location>
        <begin position="232"/>
        <end position="268"/>
    </location>
</feature>
<evidence type="ECO:0000256" key="2">
    <source>
        <dbReference type="SAM" id="MobiDB-lite"/>
    </source>
</evidence>
<organism evidence="4 5">
    <name type="scientific">Anaeramoeba flamelloides</name>
    <dbReference type="NCBI Taxonomy" id="1746091"/>
    <lineage>
        <taxon>Eukaryota</taxon>
        <taxon>Metamonada</taxon>
        <taxon>Anaeramoebidae</taxon>
        <taxon>Anaeramoeba</taxon>
    </lineage>
</organism>
<dbReference type="CDD" id="cd00821">
    <property type="entry name" value="PH"/>
    <property type="match status" value="1"/>
</dbReference>
<reference evidence="4" key="1">
    <citation type="submission" date="2022-08" db="EMBL/GenBank/DDBJ databases">
        <title>Novel sulfate-reducing endosymbionts in the free-living metamonad Anaeramoeba.</title>
        <authorList>
            <person name="Jerlstrom-Hultqvist J."/>
            <person name="Cepicka I."/>
            <person name="Gallot-Lavallee L."/>
            <person name="Salas-Leiva D."/>
            <person name="Curtis B.A."/>
            <person name="Zahonova K."/>
            <person name="Pipaliya S."/>
            <person name="Dacks J."/>
            <person name="Roger A.J."/>
        </authorList>
    </citation>
    <scope>NUCLEOTIDE SEQUENCE</scope>
    <source>
        <strain evidence="4">Schooner1</strain>
    </source>
</reference>
<sequence>MFENDTVLQETLLVQSNKNNITNKKSNWKQQKVTVYQDRIEFILPKKTNVVPLEELEVLVPPLTTFTKDKYILKLSQMGKKPYFLQFPLTQTMKEWKVTLVSAIMDCKRIKMEEQKKIQELQKNTKPDKSGLLQFRTKGKKKFFRPKWKKRYCEFYLSTGILSWYSDAQKKALVGDLDLKGSTEISETKFQDEPFGFTITTDNNILEFATSSNEELSLWIDLFNSVAKNNKQDIKKSENDNKVPELGQDQKKDEKDIKSKNQEINKNPQNVISELNSMLLKQQQNNIGNRNQEIKKKEIEKKDYNVNGLNQKTNVILPKMNSIGSKNKEIEKENESESKKVVENQLEKEIEIVKENENENKNENDDNNVIKKEKNNDYKQKYEIIDEALVELTNEIEKLNVFQILKLISYEKKLYSQEEESKKKKKKKKPSIEEMIKNAKLENKRYQMKRDVIINSENDGYNASNSQQQTGNVVNIDLDEDFLQKQVTLEPELLDKIQTNFPIIQKTMKSFYKDEIEIDTSSLNSKQTQKEREEKLNNLKAILKNLQSINVNEKIETKKINEKKEIDDLKNFFKVETILVKPMK</sequence>
<dbReference type="SUPFAM" id="SSF50729">
    <property type="entry name" value="PH domain-like"/>
    <property type="match status" value="1"/>
</dbReference>
<proteinExistence type="predicted"/>
<dbReference type="PROSITE" id="PS50003">
    <property type="entry name" value="PH_DOMAIN"/>
    <property type="match status" value="1"/>
</dbReference>
<keyword evidence="5" id="KW-1185">Reference proteome</keyword>
<feature type="domain" description="PH" evidence="3">
    <location>
        <begin position="126"/>
        <end position="228"/>
    </location>
</feature>
<gene>
    <name evidence="4" type="ORF">M0813_10040</name>
</gene>
<feature type="coiled-coil region" evidence="1">
    <location>
        <begin position="327"/>
        <end position="395"/>
    </location>
</feature>
<accession>A0ABQ8X4H3</accession>
<evidence type="ECO:0000259" key="3">
    <source>
        <dbReference type="PROSITE" id="PS50003"/>
    </source>
</evidence>
<feature type="compositionally biased region" description="Basic and acidic residues" evidence="2">
    <location>
        <begin position="232"/>
        <end position="263"/>
    </location>
</feature>
<dbReference type="SMART" id="SM00233">
    <property type="entry name" value="PH"/>
    <property type="match status" value="2"/>
</dbReference>
<feature type="coiled-coil region" evidence="1">
    <location>
        <begin position="525"/>
        <end position="556"/>
    </location>
</feature>
<dbReference type="InterPro" id="IPR011993">
    <property type="entry name" value="PH-like_dom_sf"/>
</dbReference>